<keyword evidence="3" id="KW-1185">Reference proteome</keyword>
<proteinExistence type="predicted"/>
<accession>A0A2Z7CHF9</accession>
<dbReference type="AlphaFoldDB" id="A0A2Z7CHF9"/>
<evidence type="ECO:0000313" key="2">
    <source>
        <dbReference type="EMBL" id="KZV46105.1"/>
    </source>
</evidence>
<protein>
    <submittedName>
        <fullName evidence="2">Golgin subfamily B member 1</fullName>
    </submittedName>
</protein>
<gene>
    <name evidence="2" type="ORF">F511_27263</name>
</gene>
<feature type="compositionally biased region" description="Basic and acidic residues" evidence="1">
    <location>
        <begin position="410"/>
        <end position="419"/>
    </location>
</feature>
<evidence type="ECO:0000313" key="3">
    <source>
        <dbReference type="Proteomes" id="UP000250235"/>
    </source>
</evidence>
<feature type="region of interest" description="Disordered" evidence="1">
    <location>
        <begin position="405"/>
        <end position="433"/>
    </location>
</feature>
<evidence type="ECO:0000256" key="1">
    <source>
        <dbReference type="SAM" id="MobiDB-lite"/>
    </source>
</evidence>
<feature type="region of interest" description="Disordered" evidence="1">
    <location>
        <begin position="343"/>
        <end position="383"/>
    </location>
</feature>
<organism evidence="2 3">
    <name type="scientific">Dorcoceras hygrometricum</name>
    <dbReference type="NCBI Taxonomy" id="472368"/>
    <lineage>
        <taxon>Eukaryota</taxon>
        <taxon>Viridiplantae</taxon>
        <taxon>Streptophyta</taxon>
        <taxon>Embryophyta</taxon>
        <taxon>Tracheophyta</taxon>
        <taxon>Spermatophyta</taxon>
        <taxon>Magnoliopsida</taxon>
        <taxon>eudicotyledons</taxon>
        <taxon>Gunneridae</taxon>
        <taxon>Pentapetalae</taxon>
        <taxon>asterids</taxon>
        <taxon>lamiids</taxon>
        <taxon>Lamiales</taxon>
        <taxon>Gesneriaceae</taxon>
        <taxon>Didymocarpoideae</taxon>
        <taxon>Trichosporeae</taxon>
        <taxon>Loxocarpinae</taxon>
        <taxon>Dorcoceras</taxon>
    </lineage>
</organism>
<dbReference type="EMBL" id="KQ995711">
    <property type="protein sequence ID" value="KZV46105.1"/>
    <property type="molecule type" value="Genomic_DNA"/>
</dbReference>
<name>A0A2Z7CHF9_9LAMI</name>
<sequence>MHMPCKGSRLRPRTGSKGILTATQQLDNSNSTSGADQLKYSSDHKRLIDPSREMRVRYCRSPSSTEAYGSYPLVPRRRITVHTNLNNKDRMRNPTLMLTDYTREMSLRSSSSSSATYEKGMRRNALARGVQSYHSRFRRSYLLTAMETKKLLVLSNLSLLFRENIVEFKFDKISDLVETLQTQMRIHGLKWNRICSSGMFEGENRDRGAVIARSKISTRSLCWLRTKTLAEGSWVIQEGNDLRHHLPKQTVPLTIELSPQRQLDDTLAPVSEFFKVLHNQWPDVCIAVVQFSTVGSLQPVGSHIFCRDIVVFSTVIDIAVDASDFVGVFRRGTYVLMIISESSSSSSGSAHPDSPPTSADSSLHFNEYDIPPEEESAPDQLILPSTTTDISASLATLRESISRLIANQTRDSRKSDCGRNRQSGPRPEPRLLRQPALEALTNSTRTDSPRRIGRNEFRRLEAAAVQGGGGGVC</sequence>
<dbReference type="Proteomes" id="UP000250235">
    <property type="component" value="Unassembled WGS sequence"/>
</dbReference>
<reference evidence="2 3" key="1">
    <citation type="journal article" date="2015" name="Proc. Natl. Acad. Sci. U.S.A.">
        <title>The resurrection genome of Boea hygrometrica: A blueprint for survival of dehydration.</title>
        <authorList>
            <person name="Xiao L."/>
            <person name="Yang G."/>
            <person name="Zhang L."/>
            <person name="Yang X."/>
            <person name="Zhao S."/>
            <person name="Ji Z."/>
            <person name="Zhou Q."/>
            <person name="Hu M."/>
            <person name="Wang Y."/>
            <person name="Chen M."/>
            <person name="Xu Y."/>
            <person name="Jin H."/>
            <person name="Xiao X."/>
            <person name="Hu G."/>
            <person name="Bao F."/>
            <person name="Hu Y."/>
            <person name="Wan P."/>
            <person name="Li L."/>
            <person name="Deng X."/>
            <person name="Kuang T."/>
            <person name="Xiang C."/>
            <person name="Zhu J.K."/>
            <person name="Oliver M.J."/>
            <person name="He Y."/>
        </authorList>
    </citation>
    <scope>NUCLEOTIDE SEQUENCE [LARGE SCALE GENOMIC DNA]</scope>
    <source>
        <strain evidence="3">cv. XS01</strain>
    </source>
</reference>